<proteinExistence type="predicted"/>
<organism evidence="1 2">
    <name type="scientific">Mesorhizobium japonicum (strain LMG 29417 / CECT 9101 / MAFF 303099)</name>
    <name type="common">Mesorhizobium loti (strain MAFF 303099)</name>
    <dbReference type="NCBI Taxonomy" id="266835"/>
    <lineage>
        <taxon>Bacteria</taxon>
        <taxon>Pseudomonadati</taxon>
        <taxon>Pseudomonadota</taxon>
        <taxon>Alphaproteobacteria</taxon>
        <taxon>Hyphomicrobiales</taxon>
        <taxon>Phyllobacteriaceae</taxon>
        <taxon>Mesorhizobium</taxon>
    </lineage>
</organism>
<evidence type="ECO:0000313" key="2">
    <source>
        <dbReference type="Proteomes" id="UP000000552"/>
    </source>
</evidence>
<dbReference type="EMBL" id="AP003017">
    <property type="protein sequence ID" value="BAB54768.1"/>
    <property type="molecule type" value="Genomic_DNA"/>
</dbReference>
<evidence type="ECO:0000313" key="1">
    <source>
        <dbReference type="EMBL" id="BAB54768.1"/>
    </source>
</evidence>
<name>Q98P87_RHILO</name>
<accession>Q98P87</accession>
<keyword evidence="1" id="KW-0614">Plasmid</keyword>
<geneLocation type="plasmid" evidence="1 2">
    <name>pMLb</name>
</geneLocation>
<dbReference type="HOGENOM" id="CLU_3121941_0_0_5"/>
<dbReference type="AlphaFoldDB" id="Q98P87"/>
<reference evidence="1 2" key="1">
    <citation type="journal article" date="2000" name="DNA Res.">
        <title>Complete genome structure of the nitrogen-fixing symbiotic bacterium Mesorhizobium loti.</title>
        <authorList>
            <person name="Kaneko T."/>
            <person name="Nakamura Y."/>
            <person name="Sato S."/>
            <person name="Asamizu E."/>
            <person name="Kato T."/>
            <person name="Sasamoto S."/>
            <person name="Watanabe A."/>
            <person name="Idesawa K."/>
            <person name="Ishikawa A."/>
            <person name="Kawashima K."/>
            <person name="Kimura T."/>
            <person name="Kishida Y."/>
            <person name="Kiyokawa C."/>
            <person name="Kohara M."/>
            <person name="Matsumoto M."/>
            <person name="Matsuno A."/>
            <person name="Mochizuki Y."/>
            <person name="Nakayama S."/>
            <person name="Nakazaki N."/>
            <person name="Shimpo S."/>
            <person name="Sugimoto M."/>
            <person name="Takeuchi C."/>
            <person name="Yamada M."/>
            <person name="Tabata S."/>
        </authorList>
    </citation>
    <scope>NUCLEOTIDE SEQUENCE [LARGE SCALE GENOMIC DNA]</scope>
    <source>
        <strain evidence="2">LMG 29417 / CECT 9101 / MAFF 303099</strain>
        <plasmid evidence="1 2">pMLb</plasmid>
    </source>
</reference>
<dbReference type="eggNOG" id="COG1793">
    <property type="taxonomic scope" value="Bacteria"/>
</dbReference>
<dbReference type="KEGG" id="mlo:msl9565"/>
<protein>
    <submittedName>
        <fullName evidence="1">Msl9565 protein</fullName>
    </submittedName>
</protein>
<sequence length="50" mass="5094">MHAAKSLGLKSAIVDGEIIVLNEAGPSDFGELRKGITRRAGAQGDEAAAT</sequence>
<gene>
    <name evidence="1" type="ordered locus">msl9565</name>
</gene>
<dbReference type="Proteomes" id="UP000000552">
    <property type="component" value="Plasmid pMLb"/>
</dbReference>